<evidence type="ECO:0000313" key="3">
    <source>
        <dbReference type="Proteomes" id="UP000284021"/>
    </source>
</evidence>
<dbReference type="AlphaFoldDB" id="A0A418XNF1"/>
<dbReference type="Pfam" id="PF13508">
    <property type="entry name" value="Acetyltransf_7"/>
    <property type="match status" value="1"/>
</dbReference>
<dbReference type="OrthoDB" id="8780005at2"/>
<sequence length="134" mass="15024">MTDIQYGPLPQVMRPLLNKFYRAHHAPMRAGSAEQLWVAKNNDILAALCLKPIAQGHWLTGLFVAPTERRQHIASTLIGHAVAQISGPIWLFCHPELVAFYQRLGFQPCSVLPEPLADRLTRYSQTKSLVALAR</sequence>
<name>A0A418XNF1_9PSED</name>
<comment type="caution">
    <text evidence="2">The sequence shown here is derived from an EMBL/GenBank/DDBJ whole genome shotgun (WGS) entry which is preliminary data.</text>
</comment>
<dbReference type="RefSeq" id="WP_119954538.1">
    <property type="nucleotide sequence ID" value="NZ_QYUR01000002.1"/>
</dbReference>
<dbReference type="GO" id="GO:0016747">
    <property type="term" value="F:acyltransferase activity, transferring groups other than amino-acyl groups"/>
    <property type="evidence" value="ECO:0007669"/>
    <property type="project" value="InterPro"/>
</dbReference>
<dbReference type="EMBL" id="QYUR01000002">
    <property type="protein sequence ID" value="RJG13988.1"/>
    <property type="molecule type" value="Genomic_DNA"/>
</dbReference>
<dbReference type="PROSITE" id="PS51186">
    <property type="entry name" value="GNAT"/>
    <property type="match status" value="1"/>
</dbReference>
<dbReference type="InterPro" id="IPR000182">
    <property type="entry name" value="GNAT_dom"/>
</dbReference>
<dbReference type="CDD" id="cd04301">
    <property type="entry name" value="NAT_SF"/>
    <property type="match status" value="1"/>
</dbReference>
<proteinExistence type="predicted"/>
<protein>
    <submittedName>
        <fullName evidence="2">N-acetyltransferase</fullName>
    </submittedName>
</protein>
<dbReference type="Proteomes" id="UP000284021">
    <property type="component" value="Unassembled WGS sequence"/>
</dbReference>
<gene>
    <name evidence="2" type="ORF">D3879_12445</name>
</gene>
<keyword evidence="3" id="KW-1185">Reference proteome</keyword>
<evidence type="ECO:0000313" key="2">
    <source>
        <dbReference type="EMBL" id="RJG13988.1"/>
    </source>
</evidence>
<feature type="domain" description="N-acetyltransferase" evidence="1">
    <location>
        <begin position="1"/>
        <end position="128"/>
    </location>
</feature>
<dbReference type="Gene3D" id="3.40.630.30">
    <property type="match status" value="1"/>
</dbReference>
<organism evidence="2 3">
    <name type="scientific">Pseudomonas cavernicola</name>
    <dbReference type="NCBI Taxonomy" id="2320866"/>
    <lineage>
        <taxon>Bacteria</taxon>
        <taxon>Pseudomonadati</taxon>
        <taxon>Pseudomonadota</taxon>
        <taxon>Gammaproteobacteria</taxon>
        <taxon>Pseudomonadales</taxon>
        <taxon>Pseudomonadaceae</taxon>
        <taxon>Pseudomonas</taxon>
    </lineage>
</organism>
<accession>A0A418XNF1</accession>
<keyword evidence="2" id="KW-0808">Transferase</keyword>
<evidence type="ECO:0000259" key="1">
    <source>
        <dbReference type="PROSITE" id="PS51186"/>
    </source>
</evidence>
<reference evidence="2 3" key="1">
    <citation type="submission" date="2018-09" db="EMBL/GenBank/DDBJ databases">
        <authorList>
            <person name="Zhu H."/>
        </authorList>
    </citation>
    <scope>NUCLEOTIDE SEQUENCE [LARGE SCALE GENOMIC DNA]</scope>
    <source>
        <strain evidence="2 3">K1S02-6</strain>
    </source>
</reference>
<dbReference type="SUPFAM" id="SSF55729">
    <property type="entry name" value="Acyl-CoA N-acyltransferases (Nat)"/>
    <property type="match status" value="1"/>
</dbReference>
<dbReference type="InterPro" id="IPR016181">
    <property type="entry name" value="Acyl_CoA_acyltransferase"/>
</dbReference>